<evidence type="ECO:0000313" key="2">
    <source>
        <dbReference type="Proteomes" id="UP000030428"/>
    </source>
</evidence>
<reference evidence="1 2" key="1">
    <citation type="journal article" date="2016" name="Front. Microbiol.">
        <title>Single-Cell (Meta-)Genomics of a Dimorphic Candidatus Thiomargarita nelsonii Reveals Genomic Plasticity.</title>
        <authorList>
            <person name="Flood B.E."/>
            <person name="Fliss P."/>
            <person name="Jones D.S."/>
            <person name="Dick G.J."/>
            <person name="Jain S."/>
            <person name="Kaster A.K."/>
            <person name="Winkel M."/>
            <person name="Mussmann M."/>
            <person name="Bailey J."/>
        </authorList>
    </citation>
    <scope>NUCLEOTIDE SEQUENCE [LARGE SCALE GENOMIC DNA]</scope>
    <source>
        <strain evidence="1">Hydrate Ridge</strain>
    </source>
</reference>
<dbReference type="Pfam" id="PF05534">
    <property type="entry name" value="HicB"/>
    <property type="match status" value="1"/>
</dbReference>
<name>A0A0A6RW51_9GAMM</name>
<dbReference type="InterPro" id="IPR008651">
    <property type="entry name" value="Uncharacterised_HicB"/>
</dbReference>
<sequence length="79" mass="8889">MSTLSLRLPNSLHYEVKALAKNEGISINQFISSAVAEKMSALLTEQYLLKRAKQGNEQAFLDAMSKVPDVEHEEKDRLI</sequence>
<gene>
    <name evidence="1" type="ORF">PN36_28890</name>
</gene>
<keyword evidence="2" id="KW-1185">Reference proteome</keyword>
<dbReference type="EMBL" id="JSZA02000193">
    <property type="protein sequence ID" value="KHD08111.1"/>
    <property type="molecule type" value="Genomic_DNA"/>
</dbReference>
<proteinExistence type="predicted"/>
<evidence type="ECO:0000313" key="1">
    <source>
        <dbReference type="EMBL" id="KHD08111.1"/>
    </source>
</evidence>
<comment type="caution">
    <text evidence="1">The sequence shown here is derived from an EMBL/GenBank/DDBJ whole genome shotgun (WGS) entry which is preliminary data.</text>
</comment>
<protein>
    <submittedName>
        <fullName evidence="1">CopG family transcriptional regulator</fullName>
    </submittedName>
</protein>
<accession>A0A0A6RW51</accession>
<dbReference type="Proteomes" id="UP000030428">
    <property type="component" value="Unassembled WGS sequence"/>
</dbReference>
<dbReference type="GO" id="GO:0006355">
    <property type="term" value="P:regulation of DNA-templated transcription"/>
    <property type="evidence" value="ECO:0007669"/>
    <property type="project" value="InterPro"/>
</dbReference>
<organism evidence="1 2">
    <name type="scientific">Candidatus Thiomargarita nelsonii</name>
    <dbReference type="NCBI Taxonomy" id="1003181"/>
    <lineage>
        <taxon>Bacteria</taxon>
        <taxon>Pseudomonadati</taxon>
        <taxon>Pseudomonadota</taxon>
        <taxon>Gammaproteobacteria</taxon>
        <taxon>Thiotrichales</taxon>
        <taxon>Thiotrichaceae</taxon>
        <taxon>Thiomargarita</taxon>
    </lineage>
</organism>
<dbReference type="AlphaFoldDB" id="A0A0A6RW51"/>
<dbReference type="InterPro" id="IPR010985">
    <property type="entry name" value="Ribbon_hlx_hlx"/>
</dbReference>
<dbReference type="SUPFAM" id="SSF47598">
    <property type="entry name" value="Ribbon-helix-helix"/>
    <property type="match status" value="1"/>
</dbReference>